<evidence type="ECO:0000256" key="3">
    <source>
        <dbReference type="ARBA" id="ARBA00022692"/>
    </source>
</evidence>
<evidence type="ECO:0000313" key="13">
    <source>
        <dbReference type="EMBL" id="SVA74503.1"/>
    </source>
</evidence>
<dbReference type="GO" id="GO:0005743">
    <property type="term" value="C:mitochondrial inner membrane"/>
    <property type="evidence" value="ECO:0007669"/>
    <property type="project" value="TreeGrafter"/>
</dbReference>
<dbReference type="HAMAP" id="MF_01665">
    <property type="entry name" value="HemeA_synth_type2"/>
    <property type="match status" value="1"/>
</dbReference>
<feature type="transmembrane region" description="Helical" evidence="12">
    <location>
        <begin position="266"/>
        <end position="283"/>
    </location>
</feature>
<evidence type="ECO:0000256" key="10">
    <source>
        <dbReference type="ARBA" id="ARBA00044501"/>
    </source>
</evidence>
<feature type="transmembrane region" description="Helical" evidence="12">
    <location>
        <begin position="101"/>
        <end position="119"/>
    </location>
</feature>
<evidence type="ECO:0000256" key="1">
    <source>
        <dbReference type="ARBA" id="ARBA00001970"/>
    </source>
</evidence>
<protein>
    <recommendedName>
        <fullName evidence="14">Heme A synthase</fullName>
    </recommendedName>
</protein>
<feature type="transmembrane region" description="Helical" evidence="12">
    <location>
        <begin position="323"/>
        <end position="342"/>
    </location>
</feature>
<comment type="catalytic activity">
    <reaction evidence="11">
        <text>Fe(II)-heme o + 2 A + H2O = Fe(II)-heme a + 2 AH2</text>
        <dbReference type="Rhea" id="RHEA:63388"/>
        <dbReference type="ChEBI" id="CHEBI:13193"/>
        <dbReference type="ChEBI" id="CHEBI:15377"/>
        <dbReference type="ChEBI" id="CHEBI:17499"/>
        <dbReference type="ChEBI" id="CHEBI:60530"/>
        <dbReference type="ChEBI" id="CHEBI:61715"/>
        <dbReference type="EC" id="1.17.99.9"/>
    </reaction>
    <physiologicalReaction direction="left-to-right" evidence="11">
        <dbReference type="Rhea" id="RHEA:63389"/>
    </physiologicalReaction>
</comment>
<proteinExistence type="inferred from homology"/>
<feature type="transmembrane region" description="Helical" evidence="12">
    <location>
        <begin position="295"/>
        <end position="317"/>
    </location>
</feature>
<dbReference type="PANTHER" id="PTHR23289:SF2">
    <property type="entry name" value="CYTOCHROME C OXIDASE ASSEMBLY PROTEIN COX15 HOMOLOG"/>
    <property type="match status" value="1"/>
</dbReference>
<dbReference type="GO" id="GO:0016653">
    <property type="term" value="F:oxidoreductase activity, acting on NAD(P)H, heme protein as acceptor"/>
    <property type="evidence" value="ECO:0007669"/>
    <property type="project" value="TreeGrafter"/>
</dbReference>
<dbReference type="PANTHER" id="PTHR23289">
    <property type="entry name" value="CYTOCHROME C OXIDASE ASSEMBLY PROTEIN COX15"/>
    <property type="match status" value="1"/>
</dbReference>
<evidence type="ECO:0000256" key="5">
    <source>
        <dbReference type="ARBA" id="ARBA00022989"/>
    </source>
</evidence>
<reference evidence="13" key="1">
    <citation type="submission" date="2018-05" db="EMBL/GenBank/DDBJ databases">
        <authorList>
            <person name="Lanie J.A."/>
            <person name="Ng W.-L."/>
            <person name="Kazmierczak K.M."/>
            <person name="Andrzejewski T.M."/>
            <person name="Davidsen T.M."/>
            <person name="Wayne K.J."/>
            <person name="Tettelin H."/>
            <person name="Glass J.I."/>
            <person name="Rusch D."/>
            <person name="Podicherti R."/>
            <person name="Tsui H.-C.T."/>
            <person name="Winkler M.E."/>
        </authorList>
    </citation>
    <scope>NUCLEOTIDE SEQUENCE</scope>
</reference>
<comment type="cofactor">
    <cofactor evidence="1">
        <name>heme b</name>
        <dbReference type="ChEBI" id="CHEBI:60344"/>
    </cofactor>
</comment>
<evidence type="ECO:0000256" key="7">
    <source>
        <dbReference type="ARBA" id="ARBA00023004"/>
    </source>
</evidence>
<feature type="transmembrane region" description="Helical" evidence="12">
    <location>
        <begin position="131"/>
        <end position="149"/>
    </location>
</feature>
<dbReference type="InterPro" id="IPR023754">
    <property type="entry name" value="HemeA_Synthase_type2"/>
</dbReference>
<keyword evidence="5 12" id="KW-1133">Transmembrane helix</keyword>
<keyword evidence="3 12" id="KW-0812">Transmembrane</keyword>
<keyword evidence="4" id="KW-0479">Metal-binding</keyword>
<accession>A0A381YD85</accession>
<dbReference type="InterPro" id="IPR003780">
    <property type="entry name" value="COX15/CtaA_fam"/>
</dbReference>
<evidence type="ECO:0000256" key="2">
    <source>
        <dbReference type="ARBA" id="ARBA00004141"/>
    </source>
</evidence>
<evidence type="ECO:0000256" key="11">
    <source>
        <dbReference type="ARBA" id="ARBA00048044"/>
    </source>
</evidence>
<dbReference type="GO" id="GO:0046872">
    <property type="term" value="F:metal ion binding"/>
    <property type="evidence" value="ECO:0007669"/>
    <property type="project" value="UniProtKB-KW"/>
</dbReference>
<feature type="transmembrane region" description="Helical" evidence="12">
    <location>
        <begin position="198"/>
        <end position="222"/>
    </location>
</feature>
<evidence type="ECO:0008006" key="14">
    <source>
        <dbReference type="Google" id="ProtNLM"/>
    </source>
</evidence>
<evidence type="ECO:0000256" key="6">
    <source>
        <dbReference type="ARBA" id="ARBA00023002"/>
    </source>
</evidence>
<evidence type="ECO:0000256" key="9">
    <source>
        <dbReference type="ARBA" id="ARBA00023136"/>
    </source>
</evidence>
<feature type="transmembrane region" description="Helical" evidence="12">
    <location>
        <begin position="20"/>
        <end position="39"/>
    </location>
</feature>
<keyword evidence="6" id="KW-0560">Oxidoreductase</keyword>
<comment type="subcellular location">
    <subcellularLocation>
        <location evidence="2">Membrane</location>
        <topology evidence="2">Multi-pass membrane protein</topology>
    </subcellularLocation>
</comment>
<keyword evidence="9 12" id="KW-0472">Membrane</keyword>
<dbReference type="GO" id="GO:0006784">
    <property type="term" value="P:heme A biosynthetic process"/>
    <property type="evidence" value="ECO:0007669"/>
    <property type="project" value="InterPro"/>
</dbReference>
<name>A0A381YD85_9ZZZZ</name>
<keyword evidence="7" id="KW-0408">Iron</keyword>
<sequence>MTSRLDSTKSTDNRVVGRWLLLCCALVFAMVVLGGVTRLTGSGLSMVRWQPLSGVIPPISTKAWEVEFQHYQTSPEFKKINRHLLLDEFKTIFYFEYAHRMLGRMIGLAFLLPLLYLVWRRRIRRQLVPRLVVLFILGGLQGLLGWYMVKSGLVDIPRVSPYRLTAHLVAAVAIYGYMFWVALDLLHNRTSEPGVSRVAGMASMAAFMVLVTMLSGGFVAGLKAGHAFNSFPLMAGKWLPPGYLAAEPAWRNFFETIPTVQFNHRWLAIATFVLVLVFVARGWQDATLARYRRVLALFAGVASVQVVLGISTLLLHVPVILGAAHQGCALALFTVALYVVFVSRHTAAGET</sequence>
<dbReference type="GO" id="GO:0120547">
    <property type="term" value="F:heme A synthase activity"/>
    <property type="evidence" value="ECO:0007669"/>
    <property type="project" value="UniProtKB-EC"/>
</dbReference>
<organism evidence="13">
    <name type="scientific">marine metagenome</name>
    <dbReference type="NCBI Taxonomy" id="408172"/>
    <lineage>
        <taxon>unclassified sequences</taxon>
        <taxon>metagenomes</taxon>
        <taxon>ecological metagenomes</taxon>
    </lineage>
</organism>
<evidence type="ECO:0000256" key="8">
    <source>
        <dbReference type="ARBA" id="ARBA00023133"/>
    </source>
</evidence>
<dbReference type="Pfam" id="PF02628">
    <property type="entry name" value="COX15-CtaA"/>
    <property type="match status" value="1"/>
</dbReference>
<gene>
    <name evidence="13" type="ORF">METZ01_LOCUS127357</name>
</gene>
<feature type="transmembrane region" description="Helical" evidence="12">
    <location>
        <begin position="164"/>
        <end position="186"/>
    </location>
</feature>
<dbReference type="EMBL" id="UINC01017859">
    <property type="protein sequence ID" value="SVA74503.1"/>
    <property type="molecule type" value="Genomic_DNA"/>
</dbReference>
<dbReference type="AlphaFoldDB" id="A0A381YD85"/>
<evidence type="ECO:0000256" key="4">
    <source>
        <dbReference type="ARBA" id="ARBA00022723"/>
    </source>
</evidence>
<comment type="pathway">
    <text evidence="10">Porphyrin-containing compound metabolism; heme A biosynthesis; heme A from heme O: step 1/1.</text>
</comment>
<evidence type="ECO:0000256" key="12">
    <source>
        <dbReference type="SAM" id="Phobius"/>
    </source>
</evidence>
<keyword evidence="8" id="KW-0350">Heme biosynthesis</keyword>